<gene>
    <name evidence="2" type="ORF">TorRG33x02_235310</name>
</gene>
<dbReference type="EMBL" id="JXTC01000234">
    <property type="protein sequence ID" value="PON79576.1"/>
    <property type="molecule type" value="Genomic_DNA"/>
</dbReference>
<proteinExistence type="predicted"/>
<dbReference type="AlphaFoldDB" id="A0A2P5E206"/>
<evidence type="ECO:0000313" key="2">
    <source>
        <dbReference type="EMBL" id="PON79576.1"/>
    </source>
</evidence>
<sequence>MDRAPECGDTTFGSNGDGNQFDMSLTAFPTVSHAADMDVRRVKNLQVPSAGSTSPSIDPWEHLIKLELFTWCQFSNPSSDQFQSI</sequence>
<dbReference type="InParanoid" id="A0A2P5E206"/>
<keyword evidence="3" id="KW-1185">Reference proteome</keyword>
<comment type="caution">
    <text evidence="2">The sequence shown here is derived from an EMBL/GenBank/DDBJ whole genome shotgun (WGS) entry which is preliminary data.</text>
</comment>
<name>A0A2P5E206_TREOI</name>
<evidence type="ECO:0000313" key="3">
    <source>
        <dbReference type="Proteomes" id="UP000237000"/>
    </source>
</evidence>
<accession>A0A2P5E206</accession>
<protein>
    <submittedName>
        <fullName evidence="2">Uncharacterized protein</fullName>
    </submittedName>
</protein>
<evidence type="ECO:0000256" key="1">
    <source>
        <dbReference type="SAM" id="MobiDB-lite"/>
    </source>
</evidence>
<feature type="region of interest" description="Disordered" evidence="1">
    <location>
        <begin position="1"/>
        <end position="21"/>
    </location>
</feature>
<dbReference type="Proteomes" id="UP000237000">
    <property type="component" value="Unassembled WGS sequence"/>
</dbReference>
<organism evidence="2 3">
    <name type="scientific">Trema orientale</name>
    <name type="common">Charcoal tree</name>
    <name type="synonym">Celtis orientalis</name>
    <dbReference type="NCBI Taxonomy" id="63057"/>
    <lineage>
        <taxon>Eukaryota</taxon>
        <taxon>Viridiplantae</taxon>
        <taxon>Streptophyta</taxon>
        <taxon>Embryophyta</taxon>
        <taxon>Tracheophyta</taxon>
        <taxon>Spermatophyta</taxon>
        <taxon>Magnoliopsida</taxon>
        <taxon>eudicotyledons</taxon>
        <taxon>Gunneridae</taxon>
        <taxon>Pentapetalae</taxon>
        <taxon>rosids</taxon>
        <taxon>fabids</taxon>
        <taxon>Rosales</taxon>
        <taxon>Cannabaceae</taxon>
        <taxon>Trema</taxon>
    </lineage>
</organism>
<dbReference type="OrthoDB" id="10447469at2759"/>
<feature type="compositionally biased region" description="Polar residues" evidence="1">
    <location>
        <begin position="11"/>
        <end position="21"/>
    </location>
</feature>
<reference evidence="3" key="1">
    <citation type="submission" date="2016-06" db="EMBL/GenBank/DDBJ databases">
        <title>Parallel loss of symbiosis genes in relatives of nitrogen-fixing non-legume Parasponia.</title>
        <authorList>
            <person name="Van Velzen R."/>
            <person name="Holmer R."/>
            <person name="Bu F."/>
            <person name="Rutten L."/>
            <person name="Van Zeijl A."/>
            <person name="Liu W."/>
            <person name="Santuari L."/>
            <person name="Cao Q."/>
            <person name="Sharma T."/>
            <person name="Shen D."/>
            <person name="Roswanjaya Y."/>
            <person name="Wardhani T."/>
            <person name="Kalhor M.S."/>
            <person name="Jansen J."/>
            <person name="Van den Hoogen J."/>
            <person name="Gungor B."/>
            <person name="Hartog M."/>
            <person name="Hontelez J."/>
            <person name="Verver J."/>
            <person name="Yang W.-C."/>
            <person name="Schijlen E."/>
            <person name="Repin R."/>
            <person name="Schilthuizen M."/>
            <person name="Schranz E."/>
            <person name="Heidstra R."/>
            <person name="Miyata K."/>
            <person name="Fedorova E."/>
            <person name="Kohlen W."/>
            <person name="Bisseling T."/>
            <person name="Smit S."/>
            <person name="Geurts R."/>
        </authorList>
    </citation>
    <scope>NUCLEOTIDE SEQUENCE [LARGE SCALE GENOMIC DNA]</scope>
    <source>
        <strain evidence="3">cv. RG33-2</strain>
    </source>
</reference>